<reference evidence="1 2" key="1">
    <citation type="journal article" date="2009" name="Stand. Genomic Sci.">
        <title>Complete genome sequence of Halorhabdus utahensis type strain (AX-2).</title>
        <authorList>
            <person name="Anderson I."/>
            <person name="Tindall B.J."/>
            <person name="Pomrenke H."/>
            <person name="Goker M."/>
            <person name="Lapidus A."/>
            <person name="Nolan M."/>
            <person name="Copeland A."/>
            <person name="Glavina Del Rio T."/>
            <person name="Chen F."/>
            <person name="Tice H."/>
            <person name="Cheng J.F."/>
            <person name="Lucas S."/>
            <person name="Chertkov O."/>
            <person name="Bruce D."/>
            <person name="Brettin T."/>
            <person name="Detter J.C."/>
            <person name="Han C."/>
            <person name="Goodwin L."/>
            <person name="Land M."/>
            <person name="Hauser L."/>
            <person name="Chang Y.J."/>
            <person name="Jeffries C.D."/>
            <person name="Pitluck S."/>
            <person name="Pati A."/>
            <person name="Mavromatis K."/>
            <person name="Ivanova N."/>
            <person name="Ovchinnikova G."/>
            <person name="Chen A."/>
            <person name="Palaniappan K."/>
            <person name="Chain P."/>
            <person name="Rohde M."/>
            <person name="Bristow J."/>
            <person name="Eisen J.A."/>
            <person name="Markowitz V."/>
            <person name="Hugenholtz P."/>
            <person name="Kyrpides N.C."/>
            <person name="Klenk H.P."/>
        </authorList>
    </citation>
    <scope>NUCLEOTIDE SEQUENCE [LARGE SCALE GENOMIC DNA]</scope>
    <source>
        <strain evidence="2">DSM 12940 / JCM 11049 / AX-2</strain>
    </source>
</reference>
<sequence>METSLSRRKILQASGVIAAPVAAGCVFYEQRGPTDVTVYNEREGEVAATVRFVDCSITDELTKTASVAAGSKHTFNHVVKEQSGTCTIAVETGGGLTDRFDWQVGESTLDVRIYENEIELSPK</sequence>
<dbReference type="AlphaFoldDB" id="C7NNY5"/>
<dbReference type="eggNOG" id="arCOG09341">
    <property type="taxonomic scope" value="Archaea"/>
</dbReference>
<organism evidence="1 2">
    <name type="scientific">Halorhabdus utahensis (strain DSM 12940 / JCM 11049 / AX-2)</name>
    <dbReference type="NCBI Taxonomy" id="519442"/>
    <lineage>
        <taxon>Archaea</taxon>
        <taxon>Methanobacteriati</taxon>
        <taxon>Methanobacteriota</taxon>
        <taxon>Stenosarchaea group</taxon>
        <taxon>Halobacteria</taxon>
        <taxon>Halobacteriales</taxon>
        <taxon>Haloarculaceae</taxon>
        <taxon>Halorhabdus</taxon>
    </lineage>
</organism>
<dbReference type="STRING" id="519442.Huta_0087"/>
<dbReference type="EMBL" id="CP001687">
    <property type="protein sequence ID" value="ACV10276.1"/>
    <property type="molecule type" value="Genomic_DNA"/>
</dbReference>
<protein>
    <submittedName>
        <fullName evidence="1">Uncharacterized protein</fullName>
    </submittedName>
</protein>
<gene>
    <name evidence="1" type="ordered locus">Huta_0087</name>
</gene>
<proteinExistence type="predicted"/>
<evidence type="ECO:0000313" key="2">
    <source>
        <dbReference type="Proteomes" id="UP000002071"/>
    </source>
</evidence>
<dbReference type="Proteomes" id="UP000002071">
    <property type="component" value="Chromosome"/>
</dbReference>
<accession>C7NNY5</accession>
<name>C7NNY5_HALUD</name>
<keyword evidence="2" id="KW-1185">Reference proteome</keyword>
<dbReference type="PROSITE" id="PS51257">
    <property type="entry name" value="PROKAR_LIPOPROTEIN"/>
    <property type="match status" value="1"/>
</dbReference>
<dbReference type="HOGENOM" id="CLU_2010066_0_0_2"/>
<dbReference type="KEGG" id="hut:Huta_0087"/>
<evidence type="ECO:0000313" key="1">
    <source>
        <dbReference type="EMBL" id="ACV10276.1"/>
    </source>
</evidence>